<dbReference type="AlphaFoldDB" id="A0A2S4HGL6"/>
<sequence>MSKDIHNAIAVARVISPISPAATGVIAGQVIDMANFNSCEFVIQSGAQTTGGITVTPVVKSGSATGALSAVADTKLLGTEAAAALDGAAGANGVTKIGYVGNDRYVTCDLVVTGAATGVYAVTAIKGSPRKAPAA</sequence>
<accession>A0A2S4HGL6</accession>
<proteinExistence type="predicted"/>
<reference evidence="1 2" key="1">
    <citation type="submission" date="2018-01" db="EMBL/GenBank/DDBJ databases">
        <authorList>
            <person name="Yu X.-D."/>
        </authorList>
    </citation>
    <scope>NUCLEOTIDE SEQUENCE [LARGE SCALE GENOMIC DNA]</scope>
    <source>
        <strain evidence="1 2">ZX-21</strain>
    </source>
</reference>
<protein>
    <submittedName>
        <fullName evidence="1">Uncharacterized protein</fullName>
    </submittedName>
</protein>
<comment type="caution">
    <text evidence="1">The sequence shown here is derived from an EMBL/GenBank/DDBJ whole genome shotgun (WGS) entry which is preliminary data.</text>
</comment>
<evidence type="ECO:0000313" key="2">
    <source>
        <dbReference type="Proteomes" id="UP000237222"/>
    </source>
</evidence>
<gene>
    <name evidence="1" type="ORF">C0068_08235</name>
</gene>
<evidence type="ECO:0000313" key="1">
    <source>
        <dbReference type="EMBL" id="POP53070.1"/>
    </source>
</evidence>
<dbReference type="Proteomes" id="UP000237222">
    <property type="component" value="Unassembled WGS sequence"/>
</dbReference>
<dbReference type="RefSeq" id="WP_103684012.1">
    <property type="nucleotide sequence ID" value="NZ_PQGG01000019.1"/>
</dbReference>
<organism evidence="1 2">
    <name type="scientific">Zhongshania marina</name>
    <dbReference type="NCBI Taxonomy" id="2304603"/>
    <lineage>
        <taxon>Bacteria</taxon>
        <taxon>Pseudomonadati</taxon>
        <taxon>Pseudomonadota</taxon>
        <taxon>Gammaproteobacteria</taxon>
        <taxon>Cellvibrionales</taxon>
        <taxon>Spongiibacteraceae</taxon>
        <taxon>Zhongshania</taxon>
    </lineage>
</organism>
<name>A0A2S4HGL6_9GAMM</name>
<dbReference type="EMBL" id="PQGG01000019">
    <property type="protein sequence ID" value="POP53070.1"/>
    <property type="molecule type" value="Genomic_DNA"/>
</dbReference>